<sequence>MKRLATQQDHQPSIEMQYHPDTGTLCSSPSDLQSASQNTFNIVTNQILPSGRLPTSFQDTLCAPFQAADLLDGLPYGILFILFDHPATLQLALQVFDAALSSGDFLLLKKGDLSQLKNRRPMSLINTDAELFTRLINFRHMTHLSARICTMQMGFMQNRFIGEQQGMIVQCLQEIATASASSTIAHLLDQEKAYDRVHLDYLRACMAAFHIPTALTTAIINSFSSTTGTVNVSGFLSPSFQQRRGPGQGDPLSPFVFNSAF</sequence>
<dbReference type="Pfam" id="PF00078">
    <property type="entry name" value="RVT_1"/>
    <property type="match status" value="1"/>
</dbReference>
<feature type="region of interest" description="Disordered" evidence="1">
    <location>
        <begin position="1"/>
        <end position="20"/>
    </location>
</feature>
<dbReference type="STRING" id="35722.A0A0B7MSM9"/>
<dbReference type="PANTHER" id="PTHR31635">
    <property type="entry name" value="REVERSE TRANSCRIPTASE DOMAIN-CONTAINING PROTEIN-RELATED"/>
    <property type="match status" value="1"/>
</dbReference>
<evidence type="ECO:0000259" key="2">
    <source>
        <dbReference type="Pfam" id="PF00078"/>
    </source>
</evidence>
<evidence type="ECO:0000313" key="3">
    <source>
        <dbReference type="EMBL" id="CEP08986.1"/>
    </source>
</evidence>
<gene>
    <name evidence="3" type="primary">PARPA_02405.1 scaffold 4303</name>
</gene>
<name>A0A0B7MSM9_9FUNG</name>
<evidence type="ECO:0000313" key="4">
    <source>
        <dbReference type="Proteomes" id="UP000054107"/>
    </source>
</evidence>
<accession>A0A0B7MSM9</accession>
<reference evidence="3 4" key="1">
    <citation type="submission" date="2014-09" db="EMBL/GenBank/DDBJ databases">
        <authorList>
            <person name="Ellenberger Sabrina"/>
        </authorList>
    </citation>
    <scope>NUCLEOTIDE SEQUENCE [LARGE SCALE GENOMIC DNA]</scope>
    <source>
        <strain evidence="3 4">CBS 412.66</strain>
    </source>
</reference>
<dbReference type="EMBL" id="LN720796">
    <property type="protein sequence ID" value="CEP08986.1"/>
    <property type="molecule type" value="Genomic_DNA"/>
</dbReference>
<organism evidence="3 4">
    <name type="scientific">Parasitella parasitica</name>
    <dbReference type="NCBI Taxonomy" id="35722"/>
    <lineage>
        <taxon>Eukaryota</taxon>
        <taxon>Fungi</taxon>
        <taxon>Fungi incertae sedis</taxon>
        <taxon>Mucoromycota</taxon>
        <taxon>Mucoromycotina</taxon>
        <taxon>Mucoromycetes</taxon>
        <taxon>Mucorales</taxon>
        <taxon>Mucorineae</taxon>
        <taxon>Mucoraceae</taxon>
        <taxon>Parasitella</taxon>
    </lineage>
</organism>
<dbReference type="OrthoDB" id="2287159at2759"/>
<dbReference type="PANTHER" id="PTHR31635:SF196">
    <property type="entry name" value="REVERSE TRANSCRIPTASE DOMAIN-CONTAINING PROTEIN-RELATED"/>
    <property type="match status" value="1"/>
</dbReference>
<protein>
    <recommendedName>
        <fullName evidence="2">Reverse transcriptase domain-containing protein</fullName>
    </recommendedName>
</protein>
<feature type="compositionally biased region" description="Polar residues" evidence="1">
    <location>
        <begin position="1"/>
        <end position="11"/>
    </location>
</feature>
<feature type="domain" description="Reverse transcriptase" evidence="2">
    <location>
        <begin position="109"/>
        <end position="259"/>
    </location>
</feature>
<keyword evidence="4" id="KW-1185">Reference proteome</keyword>
<dbReference type="Proteomes" id="UP000054107">
    <property type="component" value="Unassembled WGS sequence"/>
</dbReference>
<dbReference type="AlphaFoldDB" id="A0A0B7MSM9"/>
<proteinExistence type="predicted"/>
<evidence type="ECO:0000256" key="1">
    <source>
        <dbReference type="SAM" id="MobiDB-lite"/>
    </source>
</evidence>
<dbReference type="InterPro" id="IPR000477">
    <property type="entry name" value="RT_dom"/>
</dbReference>